<dbReference type="Proteomes" id="UP000694546">
    <property type="component" value="Chromosome 13"/>
</dbReference>
<accession>A0A8C5ACD5</accession>
<dbReference type="PANTHER" id="PTHR28375">
    <property type="entry name" value="PROTEIN HINDERIN"/>
    <property type="match status" value="1"/>
</dbReference>
<dbReference type="Ensembl" id="ENSGMOT00000055821.1">
    <property type="protein sequence ID" value="ENSGMOP00000027791.1"/>
    <property type="gene ID" value="ENSGMOG00000028275.1"/>
</dbReference>
<evidence type="ECO:0000256" key="1">
    <source>
        <dbReference type="SAM" id="Coils"/>
    </source>
</evidence>
<reference evidence="2" key="1">
    <citation type="submission" date="2025-08" db="UniProtKB">
        <authorList>
            <consortium name="Ensembl"/>
        </authorList>
    </citation>
    <scope>IDENTIFICATION</scope>
</reference>
<dbReference type="PANTHER" id="PTHR28375:SF1">
    <property type="entry name" value="PROTEIN HINDERIN"/>
    <property type="match status" value="1"/>
</dbReference>
<sequence length="124" mass="14254">VVLVPGECQCQLLRKVPHSTLLYIILLIFFPLKLPKESAEIQSLASPDRTNTTRTQSSLKDLCPEDKRRIANLIEELARVSEEKDESVQRLREEQQTFERKIQQLEQQNAILPMGLGLLVLFLN</sequence>
<dbReference type="InterPro" id="IPR032736">
    <property type="entry name" value="Hinderin"/>
</dbReference>
<dbReference type="Pfam" id="PF15369">
    <property type="entry name" value="KIAA1328"/>
    <property type="match status" value="1"/>
</dbReference>
<name>A0A8C5ACD5_GADMO</name>
<reference evidence="2" key="2">
    <citation type="submission" date="2025-09" db="UniProtKB">
        <authorList>
            <consortium name="Ensembl"/>
        </authorList>
    </citation>
    <scope>IDENTIFICATION</scope>
</reference>
<keyword evidence="3" id="KW-1185">Reference proteome</keyword>
<gene>
    <name evidence="2" type="primary">kiaa1328</name>
</gene>
<feature type="coiled-coil region" evidence="1">
    <location>
        <begin position="70"/>
        <end position="108"/>
    </location>
</feature>
<keyword evidence="1" id="KW-0175">Coiled coil</keyword>
<protein>
    <submittedName>
        <fullName evidence="2">Zgc:162344</fullName>
    </submittedName>
</protein>
<evidence type="ECO:0000313" key="2">
    <source>
        <dbReference type="Ensembl" id="ENSGMOP00000027791.1"/>
    </source>
</evidence>
<dbReference type="AlphaFoldDB" id="A0A8C5ACD5"/>
<evidence type="ECO:0000313" key="3">
    <source>
        <dbReference type="Proteomes" id="UP000694546"/>
    </source>
</evidence>
<dbReference type="GeneTree" id="ENSGT00940000166573"/>
<proteinExistence type="predicted"/>
<organism evidence="2 3">
    <name type="scientific">Gadus morhua</name>
    <name type="common">Atlantic cod</name>
    <dbReference type="NCBI Taxonomy" id="8049"/>
    <lineage>
        <taxon>Eukaryota</taxon>
        <taxon>Metazoa</taxon>
        <taxon>Chordata</taxon>
        <taxon>Craniata</taxon>
        <taxon>Vertebrata</taxon>
        <taxon>Euteleostomi</taxon>
        <taxon>Actinopterygii</taxon>
        <taxon>Neopterygii</taxon>
        <taxon>Teleostei</taxon>
        <taxon>Neoteleostei</taxon>
        <taxon>Acanthomorphata</taxon>
        <taxon>Zeiogadaria</taxon>
        <taxon>Gadariae</taxon>
        <taxon>Gadiformes</taxon>
        <taxon>Gadoidei</taxon>
        <taxon>Gadidae</taxon>
        <taxon>Gadus</taxon>
    </lineage>
</organism>